<feature type="region of interest" description="Disordered" evidence="1">
    <location>
        <begin position="53"/>
        <end position="111"/>
    </location>
</feature>
<evidence type="ECO:0000313" key="3">
    <source>
        <dbReference type="Proteomes" id="UP000267027"/>
    </source>
</evidence>
<reference evidence="4" key="1">
    <citation type="submission" date="2017-02" db="UniProtKB">
        <authorList>
            <consortium name="WormBaseParasite"/>
        </authorList>
    </citation>
    <scope>IDENTIFICATION</scope>
</reference>
<feature type="region of interest" description="Disordered" evidence="1">
    <location>
        <begin position="1"/>
        <end position="20"/>
    </location>
</feature>
<name>A0A0R3PHE7_ANGCS</name>
<proteinExistence type="predicted"/>
<accession>A0A0R3PHE7</accession>
<dbReference type="EMBL" id="UYYA01001399">
    <property type="protein sequence ID" value="VDM55360.1"/>
    <property type="molecule type" value="Genomic_DNA"/>
</dbReference>
<reference evidence="2 3" key="2">
    <citation type="submission" date="2018-11" db="EMBL/GenBank/DDBJ databases">
        <authorList>
            <consortium name="Pathogen Informatics"/>
        </authorList>
    </citation>
    <scope>NUCLEOTIDE SEQUENCE [LARGE SCALE GENOMIC DNA]</scope>
    <source>
        <strain evidence="2 3">Costa Rica</strain>
    </source>
</reference>
<feature type="compositionally biased region" description="Basic and acidic residues" evidence="1">
    <location>
        <begin position="68"/>
        <end position="87"/>
    </location>
</feature>
<protein>
    <submittedName>
        <fullName evidence="4">Myosin motor domain-containing protein</fullName>
    </submittedName>
</protein>
<dbReference type="WBParaSite" id="ACOC_0000377401-mRNA-1">
    <property type="protein sequence ID" value="ACOC_0000377401-mRNA-1"/>
    <property type="gene ID" value="ACOC_0000377401"/>
</dbReference>
<sequence>MTSDAAMARRRPAGELSGPLTRDLGAVLYELHQAAVRALLILRGENLDTPCVVARKPSSRRGRRKRKVGEPREEKQEVNPIIHEEQPSQHQNSGSSVDATSSNEKEQSGRQVDVSDVWNRYSTTWQFKLLYTHEDILQFLGVAVVDTICGNIDASRAIKIQALQQGYKGDLVHDLDRIIRLRQAIKLIKDYLVQKAWLSYVVGAMKVWFVRIVDQAAKLWKQACDVHVTGMISDTCATML</sequence>
<evidence type="ECO:0000256" key="1">
    <source>
        <dbReference type="SAM" id="MobiDB-lite"/>
    </source>
</evidence>
<dbReference type="AlphaFoldDB" id="A0A0R3PHE7"/>
<evidence type="ECO:0000313" key="2">
    <source>
        <dbReference type="EMBL" id="VDM55360.1"/>
    </source>
</evidence>
<dbReference type="Proteomes" id="UP000267027">
    <property type="component" value="Unassembled WGS sequence"/>
</dbReference>
<organism evidence="4">
    <name type="scientific">Angiostrongylus costaricensis</name>
    <name type="common">Nematode worm</name>
    <dbReference type="NCBI Taxonomy" id="334426"/>
    <lineage>
        <taxon>Eukaryota</taxon>
        <taxon>Metazoa</taxon>
        <taxon>Ecdysozoa</taxon>
        <taxon>Nematoda</taxon>
        <taxon>Chromadorea</taxon>
        <taxon>Rhabditida</taxon>
        <taxon>Rhabditina</taxon>
        <taxon>Rhabditomorpha</taxon>
        <taxon>Strongyloidea</taxon>
        <taxon>Metastrongylidae</taxon>
        <taxon>Angiostrongylus</taxon>
    </lineage>
</organism>
<feature type="compositionally biased region" description="Polar residues" evidence="1">
    <location>
        <begin position="88"/>
        <end position="102"/>
    </location>
</feature>
<evidence type="ECO:0000313" key="4">
    <source>
        <dbReference type="WBParaSite" id="ACOC_0000377401-mRNA-1"/>
    </source>
</evidence>
<keyword evidence="3" id="KW-1185">Reference proteome</keyword>
<feature type="compositionally biased region" description="Basic residues" evidence="1">
    <location>
        <begin position="57"/>
        <end position="67"/>
    </location>
</feature>
<gene>
    <name evidence="2" type="ORF">ACOC_LOCUS3775</name>
</gene>